<evidence type="ECO:0000256" key="1">
    <source>
        <dbReference type="ARBA" id="ARBA00005125"/>
    </source>
</evidence>
<name>A0A3M2RF26_9GAMM</name>
<dbReference type="OrthoDB" id="9801056at2"/>
<dbReference type="GO" id="GO:0016853">
    <property type="term" value="F:isomerase activity"/>
    <property type="evidence" value="ECO:0007669"/>
    <property type="project" value="UniProtKB-KW"/>
</dbReference>
<comment type="similarity">
    <text evidence="2">Belongs to the NAD(P)-dependent epimerase/dehydratase family.</text>
</comment>
<dbReference type="AlphaFoldDB" id="A0A3M2RF26"/>
<evidence type="ECO:0000313" key="5">
    <source>
        <dbReference type="Proteomes" id="UP000265903"/>
    </source>
</evidence>
<dbReference type="RefSeq" id="WP_114334044.1">
    <property type="nucleotide sequence ID" value="NZ_QMDL01000002.1"/>
</dbReference>
<sequence length="328" mass="35484">MSKQRVLITGASGFVGGAVVKRLLAQNEFYEAVAVARNGGTVDHAGLRLFSGLELNDPRGWSQALLGVDAVIHCAARAHVMNDTSLDPLAEFRRVNVDGALTLAGEASKAGVKRFVFVSTVKVHGENTNYRAPFSEADEPAPEDAYGLSKYEAEQKLQDFCTETGMELVVVRPPLVYGPGVKGNFRSLLKLCNLPIPLPFGSMKNNRSMVYVGNLADFLVKCVASPNASGQTFLISDDETFSFSELLGELRYAQSRAPWLLPVPVSLFRIAGTLLGKFAAVERLTGALTVDSSQAREVLNWSAPYTAREGLIATARAFRCSEESGEFE</sequence>
<organism evidence="4 5">
    <name type="scientific">Marinobacter litoralis</name>
    <dbReference type="NCBI Taxonomy" id="187981"/>
    <lineage>
        <taxon>Bacteria</taxon>
        <taxon>Pseudomonadati</taxon>
        <taxon>Pseudomonadota</taxon>
        <taxon>Gammaproteobacteria</taxon>
        <taxon>Pseudomonadales</taxon>
        <taxon>Marinobacteraceae</taxon>
        <taxon>Marinobacter</taxon>
    </lineage>
</organism>
<dbReference type="Proteomes" id="UP000265903">
    <property type="component" value="Unassembled WGS sequence"/>
</dbReference>
<evidence type="ECO:0000259" key="3">
    <source>
        <dbReference type="Pfam" id="PF01370"/>
    </source>
</evidence>
<dbReference type="Pfam" id="PF01370">
    <property type="entry name" value="Epimerase"/>
    <property type="match status" value="1"/>
</dbReference>
<dbReference type="CDD" id="cd05232">
    <property type="entry name" value="UDP_G4E_4_SDR_e"/>
    <property type="match status" value="1"/>
</dbReference>
<evidence type="ECO:0000256" key="2">
    <source>
        <dbReference type="ARBA" id="ARBA00007637"/>
    </source>
</evidence>
<accession>A0A3M2RF26</accession>
<protein>
    <submittedName>
        <fullName evidence="4">3 beta-hydroxysteroid dehydrogenase/Delta 5--&gt;4-isomerase</fullName>
    </submittedName>
</protein>
<comment type="caution">
    <text evidence="4">The sequence shown here is derived from an EMBL/GenBank/DDBJ whole genome shotgun (WGS) entry which is preliminary data.</text>
</comment>
<dbReference type="InterPro" id="IPR001509">
    <property type="entry name" value="Epimerase_deHydtase"/>
</dbReference>
<comment type="pathway">
    <text evidence="1">Bacterial outer membrane biogenesis; LPS O-antigen biosynthesis.</text>
</comment>
<proteinExistence type="inferred from homology"/>
<dbReference type="EMBL" id="QMDL01000002">
    <property type="protein sequence ID" value="RMJ03920.1"/>
    <property type="molecule type" value="Genomic_DNA"/>
</dbReference>
<reference evidence="4 5" key="1">
    <citation type="submission" date="2018-08" db="EMBL/GenBank/DDBJ databases">
        <title>Whole Genome Sequence of the Moderate Halophilic Marine Bacterium Marinobacter litoralis Sw-45.</title>
        <authorList>
            <person name="Musa H."/>
        </authorList>
    </citation>
    <scope>NUCLEOTIDE SEQUENCE [LARGE SCALE GENOMIC DNA]</scope>
    <source>
        <strain evidence="4 5">Sw-45</strain>
    </source>
</reference>
<dbReference type="PANTHER" id="PTHR43000">
    <property type="entry name" value="DTDP-D-GLUCOSE 4,6-DEHYDRATASE-RELATED"/>
    <property type="match status" value="1"/>
</dbReference>
<dbReference type="InterPro" id="IPR036291">
    <property type="entry name" value="NAD(P)-bd_dom_sf"/>
</dbReference>
<dbReference type="Gene3D" id="3.40.50.720">
    <property type="entry name" value="NAD(P)-binding Rossmann-like Domain"/>
    <property type="match status" value="1"/>
</dbReference>
<evidence type="ECO:0000313" key="4">
    <source>
        <dbReference type="EMBL" id="RMJ03920.1"/>
    </source>
</evidence>
<keyword evidence="5" id="KW-1185">Reference proteome</keyword>
<dbReference type="SUPFAM" id="SSF51735">
    <property type="entry name" value="NAD(P)-binding Rossmann-fold domains"/>
    <property type="match status" value="1"/>
</dbReference>
<gene>
    <name evidence="4" type="ORF">DOQ08_01240</name>
</gene>
<keyword evidence="4" id="KW-0413">Isomerase</keyword>
<feature type="domain" description="NAD-dependent epimerase/dehydratase" evidence="3">
    <location>
        <begin position="6"/>
        <end position="233"/>
    </location>
</feature>